<accession>A0ABU5DNH5</accession>
<gene>
    <name evidence="1" type="ORF">SNE35_25335</name>
</gene>
<sequence length="360" mass="39089">MNAEAFFAASYAEARAKFLAALDAAGLDNEPHLHPLLGRDGERLAMDVARQGPRDADKLLIISSACHGVEGFAGSGIQCALLNDAGWNEAVKQSGIGVLYIHALNPHGFSWLRRVTQEGVDLNRNFHDFHQPLPHNAGYDEIAAALLPRQWPPSAANEAVLDAYAAKHGQRGLQTAISGGQYGHETGLFYGGRAPTWSNVTLHHLLEEHGRGAQRIAWIDLHTGLGPTGHGERIFASRNDDAALARARAWWGPEVTSIYDGSSSSALLQGLMWNVVFDACPGAEYTGIALEFGTLPVDQMILALRADHWLELHPEAPEALAVSIKRQVRDAFYVDTPAWKRQLVEQAADAVRQGLAGLLR</sequence>
<name>A0ABU5DNH5_9BURK</name>
<dbReference type="RefSeq" id="WP_320425820.1">
    <property type="nucleotide sequence ID" value="NZ_JAXCLA010000009.1"/>
</dbReference>
<protein>
    <submittedName>
        <fullName evidence="1">M14 family metallopeptidase</fullName>
    </submittedName>
</protein>
<reference evidence="1 2" key="1">
    <citation type="submission" date="2023-11" db="EMBL/GenBank/DDBJ databases">
        <title>Paucibacter sp. nov., isolated from fresh soil in Korea.</title>
        <authorList>
            <person name="Le N.T.T."/>
        </authorList>
    </citation>
    <scope>NUCLEOTIDE SEQUENCE [LARGE SCALE GENOMIC DNA]</scope>
    <source>
        <strain evidence="1 2">R3-3</strain>
    </source>
</reference>
<dbReference type="Proteomes" id="UP001285263">
    <property type="component" value="Unassembled WGS sequence"/>
</dbReference>
<dbReference type="CDD" id="cd06233">
    <property type="entry name" value="M14-like"/>
    <property type="match status" value="1"/>
</dbReference>
<evidence type="ECO:0000313" key="2">
    <source>
        <dbReference type="Proteomes" id="UP001285263"/>
    </source>
</evidence>
<dbReference type="EMBL" id="JAXCLA010000009">
    <property type="protein sequence ID" value="MDY0747851.1"/>
    <property type="molecule type" value="Genomic_DNA"/>
</dbReference>
<comment type="caution">
    <text evidence="1">The sequence shown here is derived from an EMBL/GenBank/DDBJ whole genome shotgun (WGS) entry which is preliminary data.</text>
</comment>
<dbReference type="Gene3D" id="3.40.630.10">
    <property type="entry name" value="Zn peptidases"/>
    <property type="match status" value="1"/>
</dbReference>
<dbReference type="SUPFAM" id="SSF53187">
    <property type="entry name" value="Zn-dependent exopeptidases"/>
    <property type="match status" value="1"/>
</dbReference>
<evidence type="ECO:0000313" key="1">
    <source>
        <dbReference type="EMBL" id="MDY0747851.1"/>
    </source>
</evidence>
<proteinExistence type="predicted"/>
<keyword evidence="2" id="KW-1185">Reference proteome</keyword>
<organism evidence="1 2">
    <name type="scientific">Roseateles agri</name>
    <dbReference type="NCBI Taxonomy" id="3098619"/>
    <lineage>
        <taxon>Bacteria</taxon>
        <taxon>Pseudomonadati</taxon>
        <taxon>Pseudomonadota</taxon>
        <taxon>Betaproteobacteria</taxon>
        <taxon>Burkholderiales</taxon>
        <taxon>Sphaerotilaceae</taxon>
        <taxon>Roseateles</taxon>
    </lineage>
</organism>
<dbReference type="InterPro" id="IPR021259">
    <property type="entry name" value="DUF2817"/>
</dbReference>
<dbReference type="Pfam" id="PF10994">
    <property type="entry name" value="DUF2817"/>
    <property type="match status" value="1"/>
</dbReference>